<reference evidence="8" key="1">
    <citation type="journal article" date="2011" name="Nat. Biotechnol.">
        <title>Genome sequencing and comparison of two nonhuman primate animal models, the cynomolgus and Chinese rhesus macaques.</title>
        <authorList>
            <person name="Yan G."/>
            <person name="Zhang G."/>
            <person name="Fang X."/>
            <person name="Zhang Y."/>
            <person name="Li C."/>
            <person name="Ling F."/>
            <person name="Cooper D.N."/>
            <person name="Li Q."/>
            <person name="Li Y."/>
            <person name="van Gool A.J."/>
            <person name="Du H."/>
            <person name="Chen J."/>
            <person name="Chen R."/>
            <person name="Zhang P."/>
            <person name="Huang Z."/>
            <person name="Thompson J.R."/>
            <person name="Meng Y."/>
            <person name="Bai Y."/>
            <person name="Wang J."/>
            <person name="Zhuo M."/>
            <person name="Wang T."/>
            <person name="Huang Y."/>
            <person name="Wei L."/>
            <person name="Li J."/>
            <person name="Wang Z."/>
            <person name="Hu H."/>
            <person name="Yang P."/>
            <person name="Le L."/>
            <person name="Stenson P.D."/>
            <person name="Li B."/>
            <person name="Liu X."/>
            <person name="Ball E.V."/>
            <person name="An N."/>
            <person name="Huang Q."/>
            <person name="Zhang Y."/>
            <person name="Fan W."/>
            <person name="Zhang X."/>
            <person name="Li Y."/>
            <person name="Wang W."/>
            <person name="Katze M.G."/>
            <person name="Su B."/>
            <person name="Nielsen R."/>
            <person name="Yang H."/>
            <person name="Wang J."/>
            <person name="Wang X."/>
            <person name="Wang J."/>
        </authorList>
    </citation>
    <scope>NUCLEOTIDE SEQUENCE [LARGE SCALE GENOMIC DNA]</scope>
    <source>
        <strain evidence="8">CR-5</strain>
    </source>
</reference>
<feature type="region of interest" description="Disordered" evidence="6">
    <location>
        <begin position="99"/>
        <end position="121"/>
    </location>
</feature>
<dbReference type="AlphaFoldDB" id="F7H8B2"/>
<evidence type="ECO:0000256" key="4">
    <source>
        <dbReference type="ARBA" id="ARBA00022729"/>
    </source>
</evidence>
<evidence type="ECO:0000256" key="2">
    <source>
        <dbReference type="ARBA" id="ARBA00017339"/>
    </source>
</evidence>
<dbReference type="HOGENOM" id="CLU_137449_0_0_1"/>
<feature type="region of interest" description="Disordered" evidence="6">
    <location>
        <begin position="39"/>
        <end position="59"/>
    </location>
</feature>
<keyword evidence="3" id="KW-0597">Phosphoprotein</keyword>
<keyword evidence="5" id="KW-0325">Glycoprotein</keyword>
<proteinExistence type="inferred from homology"/>
<dbReference type="EMBL" id="CM001263">
    <property type="protein sequence ID" value="EHH20811.1"/>
    <property type="molecule type" value="Genomic_DNA"/>
</dbReference>
<keyword evidence="4 7" id="KW-0732">Signal</keyword>
<feature type="chain" id="PRO_5009955152" description="Glycosylation-dependent cell adhesion molecule 1" evidence="7">
    <location>
        <begin position="19"/>
        <end position="151"/>
    </location>
</feature>
<evidence type="ECO:0000256" key="6">
    <source>
        <dbReference type="SAM" id="MobiDB-lite"/>
    </source>
</evidence>
<feature type="region of interest" description="Disordered" evidence="6">
    <location>
        <begin position="75"/>
        <end position="94"/>
    </location>
</feature>
<feature type="signal peptide" evidence="7">
    <location>
        <begin position="1"/>
        <end position="18"/>
    </location>
</feature>
<dbReference type="Proteomes" id="UP000013456">
    <property type="component" value="Chromosome 11"/>
</dbReference>
<comment type="similarity">
    <text evidence="1">Belongs to the PP3/GlyCAM-1 family.</text>
</comment>
<name>F7H8B2_MACMU</name>
<evidence type="ECO:0000256" key="1">
    <source>
        <dbReference type="ARBA" id="ARBA00006292"/>
    </source>
</evidence>
<evidence type="ECO:0000313" key="8">
    <source>
        <dbReference type="EMBL" id="EHH20811.1"/>
    </source>
</evidence>
<evidence type="ECO:0000256" key="5">
    <source>
        <dbReference type="ARBA" id="ARBA00023180"/>
    </source>
</evidence>
<evidence type="ECO:0000256" key="7">
    <source>
        <dbReference type="SAM" id="SignalP"/>
    </source>
</evidence>
<protein>
    <recommendedName>
        <fullName evidence="2">Glycosylation-dependent cell adhesion molecule 1</fullName>
    </recommendedName>
</protein>
<organism evidence="8">
    <name type="scientific">Macaca mulatta</name>
    <name type="common">Rhesus macaque</name>
    <dbReference type="NCBI Taxonomy" id="9544"/>
    <lineage>
        <taxon>Eukaryota</taxon>
        <taxon>Metazoa</taxon>
        <taxon>Chordata</taxon>
        <taxon>Craniata</taxon>
        <taxon>Vertebrata</taxon>
        <taxon>Euteleostomi</taxon>
        <taxon>Mammalia</taxon>
        <taxon>Eutheria</taxon>
        <taxon>Euarchontoglires</taxon>
        <taxon>Primates</taxon>
        <taxon>Haplorrhini</taxon>
        <taxon>Catarrhini</taxon>
        <taxon>Cercopithecidae</taxon>
        <taxon>Cercopithecinae</taxon>
        <taxon>Macaca</taxon>
    </lineage>
</organism>
<dbReference type="InterPro" id="IPR007906">
    <property type="entry name" value="GLYCAM-1"/>
</dbReference>
<sequence>MEFFVVLLLASLASTSLAILDEPEGEIHSETQPADAFPAAQVTPSSHPKKDHVSDEDLSKESFISKEELVSKENVVKRAKSQKPMPQEDNFKNVKLQLEETTERAPRAATTSEGKLSKLGHKVRKNLDKASKGIMNYLKNLIPSANDVKRP</sequence>
<gene>
    <name evidence="8" type="ORF">EGK_03741</name>
</gene>
<accession>F7H8B2</accession>
<dbReference type="Pfam" id="PF05242">
    <property type="entry name" value="GLYCAM-1"/>
    <property type="match status" value="1"/>
</dbReference>
<evidence type="ECO:0000256" key="3">
    <source>
        <dbReference type="ARBA" id="ARBA00022553"/>
    </source>
</evidence>